<gene>
    <name evidence="1" type="ORF">V5E97_00740</name>
</gene>
<dbReference type="InterPro" id="IPR050583">
    <property type="entry name" value="Mycobacterial_A85_antigen"/>
</dbReference>
<dbReference type="InterPro" id="IPR000801">
    <property type="entry name" value="Esterase-like"/>
</dbReference>
<protein>
    <submittedName>
        <fullName evidence="1">Alpha/beta hydrolase-fold protein</fullName>
    </submittedName>
</protein>
<dbReference type="GO" id="GO:0016747">
    <property type="term" value="F:acyltransferase activity, transferring groups other than amino-acyl groups"/>
    <property type="evidence" value="ECO:0007669"/>
    <property type="project" value="TreeGrafter"/>
</dbReference>
<accession>A0AAU7CHT2</accession>
<dbReference type="EMBL" id="CP155447">
    <property type="protein sequence ID" value="XBH04569.1"/>
    <property type="molecule type" value="Genomic_DNA"/>
</dbReference>
<sequence>MQATFHSADSPVRPPWPTAVGWFGALMMVMGLAQPAKAQVMSLASLKVINHRLAGRVVDYTHNHGQDRRIFSPILGMPRDLYLYLPPGYSPSKAYPMILYLHLANIDEHLFVGTDYLVQLDQMIQRGEFPPVIVACPDGTIGGENRVRGAHSFYVNGCQGRFQDHLVQEVLPFLLRCYSIRPEREAHAVFGLSGGGFGALNLALKDRAFFGTVVTLAGPANLRYTTCNRDSLAPFDPATYRWNDHYDPKQIVGRFYCDLKPVRAEKYVTPVFGAGPGVHDWISRENPADLIFTTNLQPGQLDIYLNFPGDDNYNFDDQARSFAWLAAQKGVEVTLEEAPNGHHNLPYFHANHVSAYRWLSRHLLPPVSLVPAGG</sequence>
<keyword evidence="1" id="KW-0378">Hydrolase</keyword>
<dbReference type="RefSeq" id="WP_406697348.1">
    <property type="nucleotide sequence ID" value="NZ_CP155447.1"/>
</dbReference>
<organism evidence="1">
    <name type="scientific">Singulisphaera sp. Ch08</name>
    <dbReference type="NCBI Taxonomy" id="3120278"/>
    <lineage>
        <taxon>Bacteria</taxon>
        <taxon>Pseudomonadati</taxon>
        <taxon>Planctomycetota</taxon>
        <taxon>Planctomycetia</taxon>
        <taxon>Isosphaerales</taxon>
        <taxon>Isosphaeraceae</taxon>
        <taxon>Singulisphaera</taxon>
    </lineage>
</organism>
<dbReference type="PANTHER" id="PTHR48098">
    <property type="entry name" value="ENTEROCHELIN ESTERASE-RELATED"/>
    <property type="match status" value="1"/>
</dbReference>
<dbReference type="PANTHER" id="PTHR48098:SF1">
    <property type="entry name" value="DIACYLGLYCEROL ACYLTRANSFERASE_MYCOLYLTRANSFERASE AG85A"/>
    <property type="match status" value="1"/>
</dbReference>
<evidence type="ECO:0000313" key="1">
    <source>
        <dbReference type="EMBL" id="XBH04569.1"/>
    </source>
</evidence>
<dbReference type="SUPFAM" id="SSF53474">
    <property type="entry name" value="alpha/beta-Hydrolases"/>
    <property type="match status" value="1"/>
</dbReference>
<dbReference type="GO" id="GO:0016787">
    <property type="term" value="F:hydrolase activity"/>
    <property type="evidence" value="ECO:0007669"/>
    <property type="project" value="UniProtKB-KW"/>
</dbReference>
<dbReference type="Gene3D" id="3.40.50.1820">
    <property type="entry name" value="alpha/beta hydrolase"/>
    <property type="match status" value="1"/>
</dbReference>
<dbReference type="Pfam" id="PF00756">
    <property type="entry name" value="Esterase"/>
    <property type="match status" value="1"/>
</dbReference>
<reference evidence="1" key="1">
    <citation type="submission" date="2024-05" db="EMBL/GenBank/DDBJ databases">
        <title>Planctomycetes of the genus Singulisphaera possess chitinolytic capabilities.</title>
        <authorList>
            <person name="Ivanova A."/>
        </authorList>
    </citation>
    <scope>NUCLEOTIDE SEQUENCE</scope>
    <source>
        <strain evidence="1">Ch08T</strain>
    </source>
</reference>
<name>A0AAU7CHT2_9BACT</name>
<proteinExistence type="predicted"/>
<dbReference type="InterPro" id="IPR029058">
    <property type="entry name" value="AB_hydrolase_fold"/>
</dbReference>
<dbReference type="AlphaFoldDB" id="A0AAU7CHT2"/>